<organism evidence="2 3">
    <name type="scientific">Dendrobium nobile</name>
    <name type="common">Orchid</name>
    <dbReference type="NCBI Taxonomy" id="94219"/>
    <lineage>
        <taxon>Eukaryota</taxon>
        <taxon>Viridiplantae</taxon>
        <taxon>Streptophyta</taxon>
        <taxon>Embryophyta</taxon>
        <taxon>Tracheophyta</taxon>
        <taxon>Spermatophyta</taxon>
        <taxon>Magnoliopsida</taxon>
        <taxon>Liliopsida</taxon>
        <taxon>Asparagales</taxon>
        <taxon>Orchidaceae</taxon>
        <taxon>Epidendroideae</taxon>
        <taxon>Malaxideae</taxon>
        <taxon>Dendrobiinae</taxon>
        <taxon>Dendrobium</taxon>
    </lineage>
</organism>
<dbReference type="PANTHER" id="PTHR47481">
    <property type="match status" value="1"/>
</dbReference>
<comment type="caution">
    <text evidence="2">The sequence shown here is derived from an EMBL/GenBank/DDBJ whole genome shotgun (WGS) entry which is preliminary data.</text>
</comment>
<sequence length="272" mass="30367">MANPDSSSSATLPSITSSAAPPISSLLASMAEYTVPAPLKFLMSNLKSIVSLQLSNENYAIWSLQNHKLFVANGFERYLTGRQVCPSGPAIDPEYKLWHLVDQNRVLALFSTISPSVLPYVQHLSTAHEIWIMLASRLQPTNRYRVIQLKNELHNIQMRDSTMTQYLAQVKTLVDNIAVAGSCVDSEDIVMYILNGLLAPYNPFKSSIRTSQLPISLETLYSLLCSEEINIQNELRKDAPFNNMAFYSSRGRYDRGRSSSSNSRGRGPSSRQ</sequence>
<protein>
    <recommendedName>
        <fullName evidence="4">Retrovirus-related Pol polyprotein from transposon TNT 1-94</fullName>
    </recommendedName>
</protein>
<dbReference type="Pfam" id="PF14223">
    <property type="entry name" value="Retrotran_gag_2"/>
    <property type="match status" value="1"/>
</dbReference>
<name>A0A8T3BQD5_DENNO</name>
<dbReference type="PANTHER" id="PTHR47481:SF22">
    <property type="entry name" value="RETROTRANSPOSON GAG DOMAIN-CONTAINING PROTEIN"/>
    <property type="match status" value="1"/>
</dbReference>
<evidence type="ECO:0000256" key="1">
    <source>
        <dbReference type="SAM" id="MobiDB-lite"/>
    </source>
</evidence>
<dbReference type="OrthoDB" id="1749397at2759"/>
<gene>
    <name evidence="2" type="ORF">KFK09_006848</name>
</gene>
<evidence type="ECO:0000313" key="2">
    <source>
        <dbReference type="EMBL" id="KAI0519402.1"/>
    </source>
</evidence>
<evidence type="ECO:0000313" key="3">
    <source>
        <dbReference type="Proteomes" id="UP000829196"/>
    </source>
</evidence>
<feature type="region of interest" description="Disordered" evidence="1">
    <location>
        <begin position="251"/>
        <end position="272"/>
    </location>
</feature>
<feature type="compositionally biased region" description="Low complexity" evidence="1">
    <location>
        <begin position="258"/>
        <end position="272"/>
    </location>
</feature>
<dbReference type="AlphaFoldDB" id="A0A8T3BQD5"/>
<accession>A0A8T3BQD5</accession>
<dbReference type="EMBL" id="JAGYWB010000006">
    <property type="protein sequence ID" value="KAI0519402.1"/>
    <property type="molecule type" value="Genomic_DNA"/>
</dbReference>
<proteinExistence type="predicted"/>
<evidence type="ECO:0008006" key="4">
    <source>
        <dbReference type="Google" id="ProtNLM"/>
    </source>
</evidence>
<dbReference type="Proteomes" id="UP000829196">
    <property type="component" value="Unassembled WGS sequence"/>
</dbReference>
<keyword evidence="3" id="KW-1185">Reference proteome</keyword>
<reference evidence="2" key="1">
    <citation type="journal article" date="2022" name="Front. Genet.">
        <title>Chromosome-Scale Assembly of the Dendrobium nobile Genome Provides Insights Into the Molecular Mechanism of the Biosynthesis of the Medicinal Active Ingredient of Dendrobium.</title>
        <authorList>
            <person name="Xu Q."/>
            <person name="Niu S.-C."/>
            <person name="Li K.-L."/>
            <person name="Zheng P.-J."/>
            <person name="Zhang X.-J."/>
            <person name="Jia Y."/>
            <person name="Liu Y."/>
            <person name="Niu Y.-X."/>
            <person name="Yu L.-H."/>
            <person name="Chen D.-F."/>
            <person name="Zhang G.-Q."/>
        </authorList>
    </citation>
    <scope>NUCLEOTIDE SEQUENCE</scope>
    <source>
        <tissue evidence="2">Leaf</tissue>
    </source>
</reference>